<accession>A0A558CU35</accession>
<protein>
    <submittedName>
        <fullName evidence="1">Uncharacterized protein</fullName>
    </submittedName>
</protein>
<name>A0A558CU35_9PSEU</name>
<dbReference type="Proteomes" id="UP000320011">
    <property type="component" value="Unassembled WGS sequence"/>
</dbReference>
<gene>
    <name evidence="1" type="ORF">FNH05_13195</name>
</gene>
<proteinExistence type="predicted"/>
<organism evidence="1 2">
    <name type="scientific">Amycolatopsis rhizosphaerae</name>
    <dbReference type="NCBI Taxonomy" id="2053003"/>
    <lineage>
        <taxon>Bacteria</taxon>
        <taxon>Bacillati</taxon>
        <taxon>Actinomycetota</taxon>
        <taxon>Actinomycetes</taxon>
        <taxon>Pseudonocardiales</taxon>
        <taxon>Pseudonocardiaceae</taxon>
        <taxon>Amycolatopsis</taxon>
    </lineage>
</organism>
<comment type="caution">
    <text evidence="1">The sequence shown here is derived from an EMBL/GenBank/DDBJ whole genome shotgun (WGS) entry which is preliminary data.</text>
</comment>
<dbReference type="EMBL" id="VJWX01000104">
    <property type="protein sequence ID" value="TVT52289.1"/>
    <property type="molecule type" value="Genomic_DNA"/>
</dbReference>
<dbReference type="AlphaFoldDB" id="A0A558CU35"/>
<sequence length="504" mass="55295">MNRIVQLKRRYAASAALVKTGVEVLAVGDPAGARLNALARQLLVAVRDDGHELWEDLTGATKALRWRRVTQPQPIHLNSALVGGAAELRRQVRRMRGAVTDEALLDQLAEAAMAVGETDSPVGDVLLRSIEEIGAANCVVVAANRTAQSGLADWLREWGVAVVTVADLEREFPSADQAYVVGPPCFFRSSLVTAPVTSGVSFLIPAWFGDRTIPRSALAAHADGAILVNAKVFTEGDTSEPEVDAAAAEVEDEFLPQPSWGSRCEAEREPTADEVEARKVLLSGDLAIWLDDGDRIRALDTAQPPGERVVYTDVNAVRPGTYLLLRRGETERGVLYRSALNRLSSKEASINAAQVAWKHALAQRLADLGYRRTVVELRAAGVKTAHRAKAWIDPNLVRPNRDEDFESLLRWLGVAVQPTFRYATMLRRALHQASAELREQLERAVSAADLSLLEREGHWFLGSQREGVRGLTATRVLAISPYTEIVPRHDARVPFEDRSGQWLE</sequence>
<dbReference type="OrthoDB" id="4578209at2"/>
<dbReference type="RefSeq" id="WP_144587905.1">
    <property type="nucleotide sequence ID" value="NZ_VJWX01000104.1"/>
</dbReference>
<evidence type="ECO:0000313" key="2">
    <source>
        <dbReference type="Proteomes" id="UP000320011"/>
    </source>
</evidence>
<reference evidence="1 2" key="1">
    <citation type="submission" date="2019-07" db="EMBL/GenBank/DDBJ databases">
        <authorList>
            <person name="Duangmal K."/>
            <person name="Teo W.F.A."/>
        </authorList>
    </citation>
    <scope>NUCLEOTIDE SEQUENCE [LARGE SCALE GENOMIC DNA]</scope>
    <source>
        <strain evidence="1 2">TBRC 6029</strain>
    </source>
</reference>
<reference evidence="1 2" key="2">
    <citation type="submission" date="2019-08" db="EMBL/GenBank/DDBJ databases">
        <title>Amycolatopsis acidicola sp. nov., isolated from peat swamp forest soil.</title>
        <authorList>
            <person name="Srisuk N."/>
        </authorList>
    </citation>
    <scope>NUCLEOTIDE SEQUENCE [LARGE SCALE GENOMIC DNA]</scope>
    <source>
        <strain evidence="1 2">TBRC 6029</strain>
    </source>
</reference>
<evidence type="ECO:0000313" key="1">
    <source>
        <dbReference type="EMBL" id="TVT52289.1"/>
    </source>
</evidence>
<keyword evidence="2" id="KW-1185">Reference proteome</keyword>